<evidence type="ECO:0000256" key="7">
    <source>
        <dbReference type="ARBA" id="ARBA00022801"/>
    </source>
</evidence>
<organism evidence="10">
    <name type="scientific">Methyloraptor flagellatus</name>
    <dbReference type="NCBI Taxonomy" id="3162530"/>
    <lineage>
        <taxon>Bacteria</taxon>
        <taxon>Pseudomonadati</taxon>
        <taxon>Pseudomonadota</taxon>
        <taxon>Alphaproteobacteria</taxon>
        <taxon>Hyphomicrobiales</taxon>
        <taxon>Ancalomicrobiaceae</taxon>
        <taxon>Methyloraptor</taxon>
    </lineage>
</organism>
<dbReference type="GO" id="GO:0006020">
    <property type="term" value="P:inositol metabolic process"/>
    <property type="evidence" value="ECO:0007669"/>
    <property type="project" value="TreeGrafter"/>
</dbReference>
<feature type="binding site" evidence="9">
    <location>
        <position position="93"/>
    </location>
    <ligand>
        <name>Mg(2+)</name>
        <dbReference type="ChEBI" id="CHEBI:18420"/>
        <label>2</label>
    </ligand>
</feature>
<protein>
    <recommendedName>
        <fullName evidence="5">Inositol-1-monophosphatase</fullName>
        <ecNumber evidence="4">3.1.3.25</ecNumber>
    </recommendedName>
</protein>
<reference evidence="10" key="1">
    <citation type="submission" date="2024-06" db="EMBL/GenBank/DDBJ databases">
        <title>Methylostella associata gen. nov., sp. nov., a novel Ancalomicrobiaceae-affiliated facultatively methylotrophic bacteria that feed on methanotrophs of the genus Methylococcus.</title>
        <authorList>
            <person name="Saltykova V."/>
            <person name="Danilova O.V."/>
            <person name="Oshkin I.Y."/>
            <person name="Belova S.E."/>
            <person name="Pimenov N.V."/>
            <person name="Dedysh S.N."/>
        </authorList>
    </citation>
    <scope>NUCLEOTIDE SEQUENCE</scope>
    <source>
        <strain evidence="10">S20</strain>
    </source>
</reference>
<dbReference type="GO" id="GO:0007165">
    <property type="term" value="P:signal transduction"/>
    <property type="evidence" value="ECO:0007669"/>
    <property type="project" value="TreeGrafter"/>
</dbReference>
<keyword evidence="8 9" id="KW-0460">Magnesium</keyword>
<evidence type="ECO:0000313" key="10">
    <source>
        <dbReference type="EMBL" id="XBY46398.1"/>
    </source>
</evidence>
<evidence type="ECO:0000256" key="2">
    <source>
        <dbReference type="ARBA" id="ARBA00001946"/>
    </source>
</evidence>
<evidence type="ECO:0000256" key="8">
    <source>
        <dbReference type="ARBA" id="ARBA00022842"/>
    </source>
</evidence>
<dbReference type="Pfam" id="PF00459">
    <property type="entry name" value="Inositol_P"/>
    <property type="match status" value="1"/>
</dbReference>
<evidence type="ECO:0000256" key="3">
    <source>
        <dbReference type="ARBA" id="ARBA00009759"/>
    </source>
</evidence>
<dbReference type="PRINTS" id="PR00377">
    <property type="entry name" value="IMPHPHTASES"/>
</dbReference>
<dbReference type="Gene3D" id="3.40.190.80">
    <property type="match status" value="1"/>
</dbReference>
<dbReference type="EMBL" id="CP158568">
    <property type="protein sequence ID" value="XBY46398.1"/>
    <property type="molecule type" value="Genomic_DNA"/>
</dbReference>
<dbReference type="GO" id="GO:0008934">
    <property type="term" value="F:inositol monophosphate 1-phosphatase activity"/>
    <property type="evidence" value="ECO:0007669"/>
    <property type="project" value="TreeGrafter"/>
</dbReference>
<evidence type="ECO:0000256" key="1">
    <source>
        <dbReference type="ARBA" id="ARBA00001033"/>
    </source>
</evidence>
<dbReference type="GO" id="GO:0046872">
    <property type="term" value="F:metal ion binding"/>
    <property type="evidence" value="ECO:0007669"/>
    <property type="project" value="UniProtKB-KW"/>
</dbReference>
<dbReference type="PANTHER" id="PTHR20854">
    <property type="entry name" value="INOSITOL MONOPHOSPHATASE"/>
    <property type="match status" value="1"/>
</dbReference>
<dbReference type="RefSeq" id="WP_407051494.1">
    <property type="nucleotide sequence ID" value="NZ_CP158568.1"/>
</dbReference>
<feature type="binding site" evidence="9">
    <location>
        <position position="75"/>
    </location>
    <ligand>
        <name>Mg(2+)</name>
        <dbReference type="ChEBI" id="CHEBI:18420"/>
        <label>1</label>
        <note>catalytic</note>
    </ligand>
</feature>
<dbReference type="AlphaFoldDB" id="A0AAU7XHQ1"/>
<dbReference type="FunFam" id="3.30.540.10:FF:000003">
    <property type="entry name" value="Inositol-1-monophosphatase"/>
    <property type="match status" value="1"/>
</dbReference>
<keyword evidence="7" id="KW-0378">Hydrolase</keyword>
<feature type="binding site" evidence="9">
    <location>
        <position position="217"/>
    </location>
    <ligand>
        <name>Mg(2+)</name>
        <dbReference type="ChEBI" id="CHEBI:18420"/>
        <label>1</label>
        <note>catalytic</note>
    </ligand>
</feature>
<sequence length="262" mass="27121">MSSEPNDPIAVRLRAAERIAREAGEVAMAFFEARATLEIAEKGSQDRVSEADRRVERLIRDAVAAAFPDDAFMGEEYGVAAGQSPYLWVVDPIDGTSPFLAGLADWCISIAVAVDGEPVLGVIHAPRHGETFVAARGRGGSVNGRPLGMDVGRGLGGGMFAFGGSLRCDAAATGGLVTRLMQNGGVAYHNGSGAMMLAYVADGRLVGYYDEKINAWDCFAGMVLVAEAGGTVRFGGPDRLEKGGALLAGTPPAFAAAEALVG</sequence>
<dbReference type="InterPro" id="IPR000760">
    <property type="entry name" value="Inositol_monophosphatase-like"/>
</dbReference>
<evidence type="ECO:0000256" key="5">
    <source>
        <dbReference type="ARBA" id="ARBA00019784"/>
    </source>
</evidence>
<gene>
    <name evidence="10" type="ORF">ABS361_09385</name>
</gene>
<feature type="binding site" evidence="9">
    <location>
        <position position="94"/>
    </location>
    <ligand>
        <name>Mg(2+)</name>
        <dbReference type="ChEBI" id="CHEBI:18420"/>
        <label>1</label>
        <note>catalytic</note>
    </ligand>
</feature>
<dbReference type="SUPFAM" id="SSF56655">
    <property type="entry name" value="Carbohydrate phosphatase"/>
    <property type="match status" value="1"/>
</dbReference>
<feature type="binding site" evidence="9">
    <location>
        <position position="91"/>
    </location>
    <ligand>
        <name>Mg(2+)</name>
        <dbReference type="ChEBI" id="CHEBI:18420"/>
        <label>1</label>
        <note>catalytic</note>
    </ligand>
</feature>
<dbReference type="KEGG" id="mflg:ABS361_09385"/>
<accession>A0AAU7XHQ1</accession>
<comment type="cofactor">
    <cofactor evidence="2 9">
        <name>Mg(2+)</name>
        <dbReference type="ChEBI" id="CHEBI:18420"/>
    </cofactor>
</comment>
<evidence type="ECO:0000256" key="9">
    <source>
        <dbReference type="PIRSR" id="PIRSR600760-2"/>
    </source>
</evidence>
<evidence type="ECO:0000256" key="4">
    <source>
        <dbReference type="ARBA" id="ARBA00013106"/>
    </source>
</evidence>
<dbReference type="Gene3D" id="3.30.540.10">
    <property type="entry name" value="Fructose-1,6-Bisphosphatase, subunit A, domain 1"/>
    <property type="match status" value="1"/>
</dbReference>
<comment type="catalytic activity">
    <reaction evidence="1">
        <text>a myo-inositol phosphate + H2O = myo-inositol + phosphate</text>
        <dbReference type="Rhea" id="RHEA:24056"/>
        <dbReference type="ChEBI" id="CHEBI:15377"/>
        <dbReference type="ChEBI" id="CHEBI:17268"/>
        <dbReference type="ChEBI" id="CHEBI:43474"/>
        <dbReference type="ChEBI" id="CHEBI:84139"/>
        <dbReference type="EC" id="3.1.3.25"/>
    </reaction>
</comment>
<keyword evidence="6 9" id="KW-0479">Metal-binding</keyword>
<evidence type="ECO:0000256" key="6">
    <source>
        <dbReference type="ARBA" id="ARBA00022723"/>
    </source>
</evidence>
<proteinExistence type="inferred from homology"/>
<dbReference type="PANTHER" id="PTHR20854:SF4">
    <property type="entry name" value="INOSITOL-1-MONOPHOSPHATASE-RELATED"/>
    <property type="match status" value="1"/>
</dbReference>
<comment type="similarity">
    <text evidence="3">Belongs to the inositol monophosphatase superfamily.</text>
</comment>
<name>A0AAU7XHQ1_9HYPH</name>
<dbReference type="EC" id="3.1.3.25" evidence="4"/>